<keyword evidence="3" id="KW-1185">Reference proteome</keyword>
<accession>A0AAD9SUH2</accession>
<evidence type="ECO:0000259" key="1">
    <source>
        <dbReference type="SMART" id="SM01111"/>
    </source>
</evidence>
<dbReference type="AlphaFoldDB" id="A0AAD9SUH2"/>
<sequence length="108" mass="11737">MSFHASAQDVRVEDNHILKATLFKADGETVEAELDLNNCIGNNNGFANSGENFSFSLEGDGVPILRGFLSNVEGEVVAADVNLSERIENQNGQLVFSKLSQSSKKDIY</sequence>
<dbReference type="SMART" id="SM01111">
    <property type="entry name" value="CVNH"/>
    <property type="match status" value="1"/>
</dbReference>
<dbReference type="PANTHER" id="PTHR42076:SF1">
    <property type="entry name" value="CYANOVIRIN-N DOMAIN-CONTAINING PROTEIN"/>
    <property type="match status" value="1"/>
</dbReference>
<dbReference type="PANTHER" id="PTHR42076">
    <property type="entry name" value="CYANOVIRIN-N HOMOLOG"/>
    <property type="match status" value="1"/>
</dbReference>
<dbReference type="SUPFAM" id="SSF51322">
    <property type="entry name" value="Cyanovirin-N"/>
    <property type="match status" value="1"/>
</dbReference>
<dbReference type="Pfam" id="PF08881">
    <property type="entry name" value="CVNH"/>
    <property type="match status" value="1"/>
</dbReference>
<dbReference type="Proteomes" id="UP001285354">
    <property type="component" value="Unassembled WGS sequence"/>
</dbReference>
<evidence type="ECO:0000313" key="3">
    <source>
        <dbReference type="Proteomes" id="UP001285354"/>
    </source>
</evidence>
<protein>
    <recommendedName>
        <fullName evidence="1">Cyanovirin-N domain-containing protein</fullName>
    </recommendedName>
</protein>
<gene>
    <name evidence="2" type="ORF">QTJ16_007012</name>
</gene>
<organism evidence="2 3">
    <name type="scientific">Diplocarpon rosae</name>
    <dbReference type="NCBI Taxonomy" id="946125"/>
    <lineage>
        <taxon>Eukaryota</taxon>
        <taxon>Fungi</taxon>
        <taxon>Dikarya</taxon>
        <taxon>Ascomycota</taxon>
        <taxon>Pezizomycotina</taxon>
        <taxon>Leotiomycetes</taxon>
        <taxon>Helotiales</taxon>
        <taxon>Drepanopezizaceae</taxon>
        <taxon>Diplocarpon</taxon>
    </lineage>
</organism>
<feature type="domain" description="Cyanovirin-N" evidence="1">
    <location>
        <begin position="2"/>
        <end position="96"/>
    </location>
</feature>
<proteinExistence type="predicted"/>
<reference evidence="2" key="1">
    <citation type="submission" date="2023-06" db="EMBL/GenBank/DDBJ databases">
        <title>Draft genome of Marssonina rosae.</title>
        <authorList>
            <person name="Cheng Q."/>
        </authorList>
    </citation>
    <scope>NUCLEOTIDE SEQUENCE</scope>
    <source>
        <strain evidence="2">R4</strain>
    </source>
</reference>
<dbReference type="Gene3D" id="2.30.60.10">
    <property type="entry name" value="Cyanovirin-N"/>
    <property type="match status" value="1"/>
</dbReference>
<dbReference type="EMBL" id="JAUBYV010000012">
    <property type="protein sequence ID" value="KAK2623831.1"/>
    <property type="molecule type" value="Genomic_DNA"/>
</dbReference>
<name>A0AAD9SUH2_9HELO</name>
<comment type="caution">
    <text evidence="2">The sequence shown here is derived from an EMBL/GenBank/DDBJ whole genome shotgun (WGS) entry which is preliminary data.</text>
</comment>
<dbReference type="InterPro" id="IPR036673">
    <property type="entry name" value="Cyanovirin-N_sf"/>
</dbReference>
<evidence type="ECO:0000313" key="2">
    <source>
        <dbReference type="EMBL" id="KAK2623831.1"/>
    </source>
</evidence>
<dbReference type="InterPro" id="IPR011058">
    <property type="entry name" value="Cyanovirin-N"/>
</dbReference>